<dbReference type="Pfam" id="PF03797">
    <property type="entry name" value="Autotransporter"/>
    <property type="match status" value="1"/>
</dbReference>
<dbReference type="SUPFAM" id="SSF103515">
    <property type="entry name" value="Autotransporter"/>
    <property type="match status" value="1"/>
</dbReference>
<evidence type="ECO:0000313" key="2">
    <source>
        <dbReference type="EMBL" id="NEV63982.1"/>
    </source>
</evidence>
<dbReference type="PROSITE" id="PS51208">
    <property type="entry name" value="AUTOTRANSPORTER"/>
    <property type="match status" value="1"/>
</dbReference>
<gene>
    <name evidence="2" type="ORF">G3446_19165</name>
</gene>
<reference evidence="2 3" key="1">
    <citation type="submission" date="2020-02" db="EMBL/GenBank/DDBJ databases">
        <title>Genome sequences of Thiorhodococcus mannitoliphagus and Thiorhodococcus minor, purple sulfur photosynthetic bacteria in the gammaproteobacterial family, Chromatiaceae.</title>
        <authorList>
            <person name="Aviles F.A."/>
            <person name="Meyer T.E."/>
            <person name="Kyndt J.A."/>
        </authorList>
    </citation>
    <scope>NUCLEOTIDE SEQUENCE [LARGE SCALE GENOMIC DNA]</scope>
    <source>
        <strain evidence="2 3">DSM 11518</strain>
    </source>
</reference>
<dbReference type="InterPro" id="IPR036709">
    <property type="entry name" value="Autotransporte_beta_dom_sf"/>
</dbReference>
<dbReference type="EMBL" id="JAAIJQ010000069">
    <property type="protein sequence ID" value="NEV63982.1"/>
    <property type="molecule type" value="Genomic_DNA"/>
</dbReference>
<organism evidence="2 3">
    <name type="scientific">Thiorhodococcus minor</name>
    <dbReference type="NCBI Taxonomy" id="57489"/>
    <lineage>
        <taxon>Bacteria</taxon>
        <taxon>Pseudomonadati</taxon>
        <taxon>Pseudomonadota</taxon>
        <taxon>Gammaproteobacteria</taxon>
        <taxon>Chromatiales</taxon>
        <taxon>Chromatiaceae</taxon>
        <taxon>Thiorhodococcus</taxon>
    </lineage>
</organism>
<sequence>MAIDCSRVSRGQRPIGKAARAPVTLGPWRAICLFSGLVALPTAVLAQDENVDPPTDVGPTAPATTYDDALSATSVNGAIAGEAILTTCRTGANAQGTARNQAFQDDCNLIVGGASEDAAGSAGALEQLAADQINAQNSASARAAGAGVAVTLGRLERIRLVDRATPGTGAMLAGNGLLPMVSGGGASADLTAGPFGGFLNYEYVSGDADQTDYQPGYDDSRWSLAAGMDYRFSDSFVGGLAVRYADEDADFDNGRGELKGESWGLMGYASYFLPNGLFIDGSVGYSNTDFEMEREINYGIAGSTARQIAKSDPDADVWSLSIGAGYDLFVNPFSITPSLRLSYVENSVDGYREAMSDPSTVGGAMALSVDSQTYTSLTSNLGVQISRAISTSSGVWVPQLRIGWIHEFENDQEQVGATFVNDINQQPLYILTNKPDENYFDLGVGVSGQFANGRSAFISYNTLLGYDDVTYNAITAGVRLEF</sequence>
<evidence type="ECO:0000259" key="1">
    <source>
        <dbReference type="PROSITE" id="PS51208"/>
    </source>
</evidence>
<dbReference type="InterPro" id="IPR005546">
    <property type="entry name" value="Autotransporte_beta"/>
</dbReference>
<dbReference type="AlphaFoldDB" id="A0A6M0K2J4"/>
<keyword evidence="3" id="KW-1185">Reference proteome</keyword>
<dbReference type="GO" id="GO:0019867">
    <property type="term" value="C:outer membrane"/>
    <property type="evidence" value="ECO:0007669"/>
    <property type="project" value="InterPro"/>
</dbReference>
<dbReference type="SMART" id="SM00869">
    <property type="entry name" value="Autotransporter"/>
    <property type="match status" value="1"/>
</dbReference>
<accession>A0A6M0K2J4</accession>
<dbReference type="NCBIfam" id="TIGR01414">
    <property type="entry name" value="autotrans_barl"/>
    <property type="match status" value="1"/>
</dbReference>
<protein>
    <submittedName>
        <fullName evidence="2">Autotransporter outer membrane beta-barrel domain-containing protein</fullName>
    </submittedName>
</protein>
<dbReference type="InterPro" id="IPR006315">
    <property type="entry name" value="OM_autotransptr_brl_dom"/>
</dbReference>
<dbReference type="RefSeq" id="WP_164454448.1">
    <property type="nucleotide sequence ID" value="NZ_JAAIJQ010000069.1"/>
</dbReference>
<dbReference type="Proteomes" id="UP000483379">
    <property type="component" value="Unassembled WGS sequence"/>
</dbReference>
<feature type="domain" description="Autotransporter" evidence="1">
    <location>
        <begin position="190"/>
        <end position="482"/>
    </location>
</feature>
<evidence type="ECO:0000313" key="3">
    <source>
        <dbReference type="Proteomes" id="UP000483379"/>
    </source>
</evidence>
<dbReference type="Gene3D" id="2.40.128.130">
    <property type="entry name" value="Autotransporter beta-domain"/>
    <property type="match status" value="1"/>
</dbReference>
<name>A0A6M0K2J4_9GAMM</name>
<proteinExistence type="predicted"/>
<comment type="caution">
    <text evidence="2">The sequence shown here is derived from an EMBL/GenBank/DDBJ whole genome shotgun (WGS) entry which is preliminary data.</text>
</comment>